<keyword evidence="1" id="KW-1133">Transmembrane helix</keyword>
<dbReference type="AlphaFoldDB" id="A0A0V1FE58"/>
<dbReference type="EMBL" id="JYDT01000119">
    <property type="protein sequence ID" value="KRY84226.1"/>
    <property type="molecule type" value="Genomic_DNA"/>
</dbReference>
<keyword evidence="1" id="KW-0812">Transmembrane</keyword>
<feature type="transmembrane region" description="Helical" evidence="1">
    <location>
        <begin position="56"/>
        <end position="80"/>
    </location>
</feature>
<sequence length="112" mass="12872">MAEWLVSFVVVTGWPFLDWGCGHHRPLFSWLAHLSLYSYSLEPSSCRFRRHSNQTFIRCGSVVLLVILSCWHTHFLLLLARIQPHLHVRCDSSGANIQLALQLTTLQRQSDG</sequence>
<accession>A0A0V1FE58</accession>
<protein>
    <submittedName>
        <fullName evidence="2">Uncharacterized protein</fullName>
    </submittedName>
</protein>
<name>A0A0V1FE58_TRIPS</name>
<reference evidence="2 3" key="1">
    <citation type="submission" date="2015-01" db="EMBL/GenBank/DDBJ databases">
        <title>Evolution of Trichinella species and genotypes.</title>
        <authorList>
            <person name="Korhonen P.K."/>
            <person name="Edoardo P."/>
            <person name="Giuseppe L.R."/>
            <person name="Gasser R.B."/>
        </authorList>
    </citation>
    <scope>NUCLEOTIDE SEQUENCE [LARGE SCALE GENOMIC DNA]</scope>
    <source>
        <strain evidence="2">ISS470</strain>
    </source>
</reference>
<proteinExistence type="predicted"/>
<gene>
    <name evidence="2" type="ORF">T4D_3260</name>
</gene>
<evidence type="ECO:0000256" key="1">
    <source>
        <dbReference type="SAM" id="Phobius"/>
    </source>
</evidence>
<keyword evidence="1" id="KW-0472">Membrane</keyword>
<comment type="caution">
    <text evidence="2">The sequence shown here is derived from an EMBL/GenBank/DDBJ whole genome shotgun (WGS) entry which is preliminary data.</text>
</comment>
<dbReference type="Proteomes" id="UP000054995">
    <property type="component" value="Unassembled WGS sequence"/>
</dbReference>
<keyword evidence="3" id="KW-1185">Reference proteome</keyword>
<evidence type="ECO:0000313" key="2">
    <source>
        <dbReference type="EMBL" id="KRY84226.1"/>
    </source>
</evidence>
<organism evidence="2 3">
    <name type="scientific">Trichinella pseudospiralis</name>
    <name type="common">Parasitic roundworm</name>
    <dbReference type="NCBI Taxonomy" id="6337"/>
    <lineage>
        <taxon>Eukaryota</taxon>
        <taxon>Metazoa</taxon>
        <taxon>Ecdysozoa</taxon>
        <taxon>Nematoda</taxon>
        <taxon>Enoplea</taxon>
        <taxon>Dorylaimia</taxon>
        <taxon>Trichinellida</taxon>
        <taxon>Trichinellidae</taxon>
        <taxon>Trichinella</taxon>
    </lineage>
</organism>
<evidence type="ECO:0000313" key="3">
    <source>
        <dbReference type="Proteomes" id="UP000054995"/>
    </source>
</evidence>